<proteinExistence type="predicted"/>
<name>A0A128EBK1_9BACT</name>
<protein>
    <submittedName>
        <fullName evidence="3">Arylsulfotransferase</fullName>
    </submittedName>
</protein>
<dbReference type="InterPro" id="IPR010262">
    <property type="entry name" value="Arylsulfotransferase_bact"/>
</dbReference>
<dbReference type="PANTHER" id="PTHR35340:SF10">
    <property type="entry name" value="CYTOPLASMIC PROTEIN"/>
    <property type="match status" value="1"/>
</dbReference>
<dbReference type="EMBL" id="FIZP01000001">
    <property type="protein sequence ID" value="CZE46319.1"/>
    <property type="molecule type" value="Genomic_DNA"/>
</dbReference>
<reference evidence="3 4" key="1">
    <citation type="submission" date="2016-02" db="EMBL/GenBank/DDBJ databases">
        <authorList>
            <consortium name="Pathogen Informatics"/>
        </authorList>
    </citation>
    <scope>NUCLEOTIDE SEQUENCE [LARGE SCALE GENOMIC DNA]</scope>
    <source>
        <strain evidence="3 4">RC20</strain>
    </source>
</reference>
<evidence type="ECO:0000256" key="1">
    <source>
        <dbReference type="SAM" id="SignalP"/>
    </source>
</evidence>
<evidence type="ECO:0000313" key="3">
    <source>
        <dbReference type="EMBL" id="CZE46319.1"/>
    </source>
</evidence>
<feature type="chain" id="PRO_5007281461" evidence="1">
    <location>
        <begin position="27"/>
        <end position="608"/>
    </location>
</feature>
<dbReference type="Proteomes" id="UP000069632">
    <property type="component" value="Unassembled WGS sequence"/>
</dbReference>
<dbReference type="RefSeq" id="WP_075539937.1">
    <property type="nucleotide sequence ID" value="NZ_CP053844.1"/>
</dbReference>
<dbReference type="InterPro" id="IPR038477">
    <property type="entry name" value="ASST_N_sf"/>
</dbReference>
<dbReference type="InterPro" id="IPR053143">
    <property type="entry name" value="Arylsulfate_ST"/>
</dbReference>
<keyword evidence="4" id="KW-1185">Reference proteome</keyword>
<dbReference type="GO" id="GO:0004062">
    <property type="term" value="F:aryl sulfotransferase activity"/>
    <property type="evidence" value="ECO:0007669"/>
    <property type="project" value="InterPro"/>
</dbReference>
<sequence>MKSNKILSSVLTAALLLSVGATSALAIGGASGPVSYKAAGKLGAIAMNPYKVAPLTAVIMNGGYNVTDVKVTVKGKEGGGIDIKYAPSDNAVRLHGGIPVWGLYPEYQNTVEVSYKRNGEAMSETYKIYGPAVYMPGPGNNQVGTLPKANVVKMDPKFKDRLYFVNHIIRASTPDSGQAVWNHPVGGAMEWDNEPYNWVIDANGDIRWYMKADEIRDPSNIYEKGNMMGFQQTKDGAMLFGMGQRYMKYDLMGREIFDRRLPLSYIDFSHHIEQTPKGTYLIRVASADAKRRDGKNVRSVRDVIIEVDESGKVVDEWKIYDILDPYRDNNVLAMDQGAVCLNVDASLAGQTTNKESLEDPNAAFGDVAGVGLGRNWAHINSVNYDPADDSIVLSVRHQGAAVKIGRDHKIKWILGSHEGWGEKFKPYLLQPVDSKGNKIVCESEGSKCPGYLSDKGGFDWTWTQHTAYVVPQKSKPGKTALTVFDNGDSRGMEQPALPTMKYSRAVEYIIDEKKMTVEQVWEYGKDRGFDWYSPITSVVEYQPARDTMFIYSATAGLGKFLIGEGDTEPILNEIEDGTQNVKVEIRFTGMGGSIGYRALPIDINQAFK</sequence>
<accession>A0A128EBK1</accession>
<keyword evidence="1" id="KW-0732">Signal</keyword>
<dbReference type="AlphaFoldDB" id="A0A128EBK1"/>
<feature type="domain" description="Arylsulfotransferase N-terminal" evidence="2">
    <location>
        <begin position="45"/>
        <end position="129"/>
    </location>
</feature>
<dbReference type="Gene3D" id="2.60.40.3100">
    <property type="entry name" value="Arylsulphate sulphotransferase monomer, N-terminal domain"/>
    <property type="match status" value="1"/>
</dbReference>
<organism evidence="3 4">
    <name type="scientific">Campylobacter geochelonis</name>
    <dbReference type="NCBI Taxonomy" id="1780362"/>
    <lineage>
        <taxon>Bacteria</taxon>
        <taxon>Pseudomonadati</taxon>
        <taxon>Campylobacterota</taxon>
        <taxon>Epsilonproteobacteria</taxon>
        <taxon>Campylobacterales</taxon>
        <taxon>Campylobacteraceae</taxon>
        <taxon>Campylobacter</taxon>
    </lineage>
</organism>
<gene>
    <name evidence="3" type="ORF">ERS672216_00305</name>
</gene>
<dbReference type="InterPro" id="IPR035391">
    <property type="entry name" value="Arylsulfotran_N"/>
</dbReference>
<dbReference type="OrthoDB" id="264813at2"/>
<feature type="signal peptide" evidence="1">
    <location>
        <begin position="1"/>
        <end position="26"/>
    </location>
</feature>
<evidence type="ECO:0000259" key="2">
    <source>
        <dbReference type="Pfam" id="PF17425"/>
    </source>
</evidence>
<dbReference type="Pfam" id="PF17425">
    <property type="entry name" value="Arylsulfotran_N"/>
    <property type="match status" value="1"/>
</dbReference>
<dbReference type="Pfam" id="PF05935">
    <property type="entry name" value="Arylsulfotrans"/>
    <property type="match status" value="1"/>
</dbReference>
<evidence type="ECO:0000313" key="4">
    <source>
        <dbReference type="Proteomes" id="UP000069632"/>
    </source>
</evidence>
<dbReference type="PANTHER" id="PTHR35340">
    <property type="entry name" value="PQQ ENZYME REPEAT PROTEIN-RELATED"/>
    <property type="match status" value="1"/>
</dbReference>
<keyword evidence="3" id="KW-0808">Transferase</keyword>